<sequence>MNVTKQRKKTTGRKKIEIKKLDKDSNKQVTFSKRRTGLFKKASELCILCNVHVAMIVFSPADKLFCFGQPNVETIIARYLGRTDEFESSNRLLNSVSYEEYNKQYEEAIKILDLENNKLAEIQGKIWNTTSWWNEPINHMNGDELQQFIISILELRKNLIERARQVMMLPILYNV</sequence>
<keyword evidence="5" id="KW-0539">Nucleus</keyword>
<dbReference type="PROSITE" id="PS50066">
    <property type="entry name" value="MADS_BOX_2"/>
    <property type="match status" value="1"/>
</dbReference>
<gene>
    <name evidence="7" type="ORF">RJT34_25291</name>
</gene>
<name>A0AAN9FPM5_CLITE</name>
<evidence type="ECO:0000256" key="1">
    <source>
        <dbReference type="ARBA" id="ARBA00004123"/>
    </source>
</evidence>
<dbReference type="InterPro" id="IPR036879">
    <property type="entry name" value="TF_MADSbox_sf"/>
</dbReference>
<dbReference type="GO" id="GO:0000978">
    <property type="term" value="F:RNA polymerase II cis-regulatory region sequence-specific DNA binding"/>
    <property type="evidence" value="ECO:0007669"/>
    <property type="project" value="TreeGrafter"/>
</dbReference>
<comment type="caution">
    <text evidence="7">The sequence shown here is derived from an EMBL/GenBank/DDBJ whole genome shotgun (WGS) entry which is preliminary data.</text>
</comment>
<dbReference type="AlphaFoldDB" id="A0AAN9FPM5"/>
<dbReference type="PRINTS" id="PR00404">
    <property type="entry name" value="MADSDOMAIN"/>
</dbReference>
<dbReference type="CDD" id="cd00265">
    <property type="entry name" value="MADS_MEF2_like"/>
    <property type="match status" value="1"/>
</dbReference>
<dbReference type="GO" id="GO:0045944">
    <property type="term" value="P:positive regulation of transcription by RNA polymerase II"/>
    <property type="evidence" value="ECO:0007669"/>
    <property type="project" value="InterPro"/>
</dbReference>
<dbReference type="PANTHER" id="PTHR11945:SF762">
    <property type="entry name" value="AGAMOUS-LIKE MADS-BOX PROTEIN AGL62"/>
    <property type="match status" value="1"/>
</dbReference>
<keyword evidence="4" id="KW-0804">Transcription</keyword>
<evidence type="ECO:0000256" key="3">
    <source>
        <dbReference type="ARBA" id="ARBA00023125"/>
    </source>
</evidence>
<evidence type="ECO:0000313" key="7">
    <source>
        <dbReference type="EMBL" id="KAK7280229.1"/>
    </source>
</evidence>
<dbReference type="PANTHER" id="PTHR11945">
    <property type="entry name" value="MADS BOX PROTEIN"/>
    <property type="match status" value="1"/>
</dbReference>
<accession>A0AAN9FPM5</accession>
<evidence type="ECO:0000259" key="6">
    <source>
        <dbReference type="PROSITE" id="PS50066"/>
    </source>
</evidence>
<dbReference type="FunFam" id="3.40.1810.10:FF:000006">
    <property type="entry name" value="Agamous-like MADS-box protein AGL62"/>
    <property type="match status" value="1"/>
</dbReference>
<dbReference type="Proteomes" id="UP001359559">
    <property type="component" value="Unassembled WGS sequence"/>
</dbReference>
<dbReference type="Pfam" id="PF00319">
    <property type="entry name" value="SRF-TF"/>
    <property type="match status" value="1"/>
</dbReference>
<dbReference type="InterPro" id="IPR002100">
    <property type="entry name" value="TF_MADSbox"/>
</dbReference>
<evidence type="ECO:0000256" key="5">
    <source>
        <dbReference type="ARBA" id="ARBA00023242"/>
    </source>
</evidence>
<dbReference type="GO" id="GO:0046983">
    <property type="term" value="F:protein dimerization activity"/>
    <property type="evidence" value="ECO:0007669"/>
    <property type="project" value="InterPro"/>
</dbReference>
<dbReference type="Gene3D" id="3.40.1810.10">
    <property type="entry name" value="Transcription factor, MADS-box"/>
    <property type="match status" value="1"/>
</dbReference>
<dbReference type="SMART" id="SM00432">
    <property type="entry name" value="MADS"/>
    <property type="match status" value="1"/>
</dbReference>
<protein>
    <recommendedName>
        <fullName evidence="6">MADS-box domain-containing protein</fullName>
    </recommendedName>
</protein>
<dbReference type="GO" id="GO:0000981">
    <property type="term" value="F:DNA-binding transcription factor activity, RNA polymerase II-specific"/>
    <property type="evidence" value="ECO:0007669"/>
    <property type="project" value="TreeGrafter"/>
</dbReference>
<dbReference type="EMBL" id="JAYKXN010000006">
    <property type="protein sequence ID" value="KAK7280229.1"/>
    <property type="molecule type" value="Genomic_DNA"/>
</dbReference>
<organism evidence="7 8">
    <name type="scientific">Clitoria ternatea</name>
    <name type="common">Butterfly pea</name>
    <dbReference type="NCBI Taxonomy" id="43366"/>
    <lineage>
        <taxon>Eukaryota</taxon>
        <taxon>Viridiplantae</taxon>
        <taxon>Streptophyta</taxon>
        <taxon>Embryophyta</taxon>
        <taxon>Tracheophyta</taxon>
        <taxon>Spermatophyta</taxon>
        <taxon>Magnoliopsida</taxon>
        <taxon>eudicotyledons</taxon>
        <taxon>Gunneridae</taxon>
        <taxon>Pentapetalae</taxon>
        <taxon>rosids</taxon>
        <taxon>fabids</taxon>
        <taxon>Fabales</taxon>
        <taxon>Fabaceae</taxon>
        <taxon>Papilionoideae</taxon>
        <taxon>50 kb inversion clade</taxon>
        <taxon>NPAAA clade</taxon>
        <taxon>indigoferoid/millettioid clade</taxon>
        <taxon>Phaseoleae</taxon>
        <taxon>Clitoria</taxon>
    </lineage>
</organism>
<keyword evidence="8" id="KW-1185">Reference proteome</keyword>
<dbReference type="SUPFAM" id="SSF55455">
    <property type="entry name" value="SRF-like"/>
    <property type="match status" value="1"/>
</dbReference>
<comment type="subcellular location">
    <subcellularLocation>
        <location evidence="1">Nucleus</location>
    </subcellularLocation>
</comment>
<proteinExistence type="predicted"/>
<keyword evidence="2" id="KW-0805">Transcription regulation</keyword>
<dbReference type="GO" id="GO:0005634">
    <property type="term" value="C:nucleus"/>
    <property type="evidence" value="ECO:0007669"/>
    <property type="project" value="UniProtKB-SubCell"/>
</dbReference>
<evidence type="ECO:0000256" key="2">
    <source>
        <dbReference type="ARBA" id="ARBA00023015"/>
    </source>
</evidence>
<reference evidence="7 8" key="1">
    <citation type="submission" date="2024-01" db="EMBL/GenBank/DDBJ databases">
        <title>The genomes of 5 underutilized Papilionoideae crops provide insights into root nodulation and disease resistance.</title>
        <authorList>
            <person name="Yuan L."/>
        </authorList>
    </citation>
    <scope>NUCLEOTIDE SEQUENCE [LARGE SCALE GENOMIC DNA]</scope>
    <source>
        <strain evidence="7">LY-2023</strain>
        <tissue evidence="7">Leaf</tissue>
    </source>
</reference>
<dbReference type="InterPro" id="IPR033896">
    <property type="entry name" value="MEF2-like_N"/>
</dbReference>
<evidence type="ECO:0000313" key="8">
    <source>
        <dbReference type="Proteomes" id="UP001359559"/>
    </source>
</evidence>
<feature type="domain" description="MADS-box" evidence="6">
    <location>
        <begin position="11"/>
        <end position="71"/>
    </location>
</feature>
<evidence type="ECO:0000256" key="4">
    <source>
        <dbReference type="ARBA" id="ARBA00023163"/>
    </source>
</evidence>
<keyword evidence="3" id="KW-0238">DNA-binding</keyword>